<feature type="transmembrane region" description="Helical" evidence="1">
    <location>
        <begin position="135"/>
        <end position="157"/>
    </location>
</feature>
<dbReference type="InterPro" id="IPR000719">
    <property type="entry name" value="Prot_kinase_dom"/>
</dbReference>
<dbReference type="STRING" id="1348612.A0A397J2T2"/>
<feature type="transmembrane region" description="Helical" evidence="1">
    <location>
        <begin position="163"/>
        <end position="186"/>
    </location>
</feature>
<evidence type="ECO:0000259" key="2">
    <source>
        <dbReference type="PROSITE" id="PS50011"/>
    </source>
</evidence>
<keyword evidence="1" id="KW-1133">Transmembrane helix</keyword>
<name>A0A397J2T2_9GLOM</name>
<dbReference type="AlphaFoldDB" id="A0A397J2T2"/>
<accession>A0A397J2T2</accession>
<evidence type="ECO:0000313" key="4">
    <source>
        <dbReference type="Proteomes" id="UP000266861"/>
    </source>
</evidence>
<organism evidence="3 4">
    <name type="scientific">Diversispora epigaea</name>
    <dbReference type="NCBI Taxonomy" id="1348612"/>
    <lineage>
        <taxon>Eukaryota</taxon>
        <taxon>Fungi</taxon>
        <taxon>Fungi incertae sedis</taxon>
        <taxon>Mucoromycota</taxon>
        <taxon>Glomeromycotina</taxon>
        <taxon>Glomeromycetes</taxon>
        <taxon>Diversisporales</taxon>
        <taxon>Diversisporaceae</taxon>
        <taxon>Diversispora</taxon>
    </lineage>
</organism>
<dbReference type="GO" id="GO:0005524">
    <property type="term" value="F:ATP binding"/>
    <property type="evidence" value="ECO:0007669"/>
    <property type="project" value="InterPro"/>
</dbReference>
<gene>
    <name evidence="3" type="ORF">Glove_146g40</name>
</gene>
<dbReference type="PRINTS" id="PR00109">
    <property type="entry name" value="TYRKINASE"/>
</dbReference>
<dbReference type="InterPro" id="IPR001245">
    <property type="entry name" value="Ser-Thr/Tyr_kinase_cat_dom"/>
</dbReference>
<dbReference type="Proteomes" id="UP000266861">
    <property type="component" value="Unassembled WGS sequence"/>
</dbReference>
<proteinExistence type="predicted"/>
<keyword evidence="4" id="KW-1185">Reference proteome</keyword>
<dbReference type="InterPro" id="IPR051681">
    <property type="entry name" value="Ser/Thr_Kinases-Pseudokinases"/>
</dbReference>
<protein>
    <recommendedName>
        <fullName evidence="2">Protein kinase domain-containing protein</fullName>
    </recommendedName>
</protein>
<keyword evidence="1" id="KW-0472">Membrane</keyword>
<comment type="caution">
    <text evidence="3">The sequence shown here is derived from an EMBL/GenBank/DDBJ whole genome shotgun (WGS) entry which is preliminary data.</text>
</comment>
<dbReference type="PANTHER" id="PTHR44329">
    <property type="entry name" value="SERINE/THREONINE-PROTEIN KINASE TNNI3K-RELATED"/>
    <property type="match status" value="1"/>
</dbReference>
<evidence type="ECO:0000313" key="3">
    <source>
        <dbReference type="EMBL" id="RHZ79403.1"/>
    </source>
</evidence>
<dbReference type="OrthoDB" id="547665at2759"/>
<sequence>MMNKIDQITFLFFKYPFYHGYKHISRSLKILFFQIFLFQLTNLQLSIQLFLLNTLSNIFIVSDKSQFKLLYFTLNRYIKLSPIKGFTLSILIFFYLLYGYWSSAFSTLVILIFDSIVSCKLFPNFFVSVFEISSLSIYLFIASFALKSIGWLISVIVPWSVYIVQLFNLLACYYLFSSTILVLTVLERMRNNVVFMVKMIRNKRILRCDTKQLFEQIMNSNILLSKFVICNHVIDERIEKCELCTLPSNDTNIFDSVHESKIPPSSGHPEIDRIISNSQLKPRFMFSHIEWIPFERFENVTNIAENRFGYVRSAWWIDGPMCFYENGRVCGGQLVVIKNLGRDSSELTPEFLNKLETYINISTSQTNLRYELLTQFQCYGLTRDPHTNQYCLVMDFAKNGDLRKYLDENYENINWISDRLQILGNIAKGLKLIHEEGLVHGDIHTGNILIGDDRIACITDLIQLNNDSKNDSKKSKGVYGVLPFVAPEVLQSNSSPPYVSSSDIYSFGIIMWILSSGKPPMSKLEFTTALAVDICDGERPNIVEGTPQCFIELMQRCWDSDPTKRPTTKEICEKVFMWYFLVEDHEQFQNSDNNERNDENHNVFVDEKKYRSQFIDLEAISVVERFEELDEELWGAKPYNL</sequence>
<dbReference type="Pfam" id="PF07714">
    <property type="entry name" value="PK_Tyr_Ser-Thr"/>
    <property type="match status" value="1"/>
</dbReference>
<dbReference type="EMBL" id="PQFF01000137">
    <property type="protein sequence ID" value="RHZ79403.1"/>
    <property type="molecule type" value="Genomic_DNA"/>
</dbReference>
<dbReference type="Gene3D" id="1.10.510.10">
    <property type="entry name" value="Transferase(Phosphotransferase) domain 1"/>
    <property type="match status" value="1"/>
</dbReference>
<feature type="domain" description="Protein kinase" evidence="2">
    <location>
        <begin position="297"/>
        <end position="577"/>
    </location>
</feature>
<reference evidence="3 4" key="1">
    <citation type="submission" date="2018-08" db="EMBL/GenBank/DDBJ databases">
        <title>Genome and evolution of the arbuscular mycorrhizal fungus Diversispora epigaea (formerly Glomus versiforme) and its bacterial endosymbionts.</title>
        <authorList>
            <person name="Sun X."/>
            <person name="Fei Z."/>
            <person name="Harrison M."/>
        </authorList>
    </citation>
    <scope>NUCLEOTIDE SEQUENCE [LARGE SCALE GENOMIC DNA]</scope>
    <source>
        <strain evidence="3 4">IT104</strain>
    </source>
</reference>
<evidence type="ECO:0000256" key="1">
    <source>
        <dbReference type="SAM" id="Phobius"/>
    </source>
</evidence>
<feature type="transmembrane region" description="Helical" evidence="1">
    <location>
        <begin position="31"/>
        <end position="56"/>
    </location>
</feature>
<dbReference type="InterPro" id="IPR011009">
    <property type="entry name" value="Kinase-like_dom_sf"/>
</dbReference>
<keyword evidence="1" id="KW-0812">Transmembrane</keyword>
<dbReference type="GO" id="GO:0004674">
    <property type="term" value="F:protein serine/threonine kinase activity"/>
    <property type="evidence" value="ECO:0007669"/>
    <property type="project" value="TreeGrafter"/>
</dbReference>
<dbReference type="PROSITE" id="PS50011">
    <property type="entry name" value="PROTEIN_KINASE_DOM"/>
    <property type="match status" value="1"/>
</dbReference>
<dbReference type="SUPFAM" id="SSF56112">
    <property type="entry name" value="Protein kinase-like (PK-like)"/>
    <property type="match status" value="1"/>
</dbReference>